<dbReference type="SUPFAM" id="SSF103473">
    <property type="entry name" value="MFS general substrate transporter"/>
    <property type="match status" value="1"/>
</dbReference>
<feature type="transmembrane region" description="Helical" evidence="7">
    <location>
        <begin position="93"/>
        <end position="117"/>
    </location>
</feature>
<dbReference type="GO" id="GO:0022857">
    <property type="term" value="F:transmembrane transporter activity"/>
    <property type="evidence" value="ECO:0007669"/>
    <property type="project" value="InterPro"/>
</dbReference>
<dbReference type="CDD" id="cd17324">
    <property type="entry name" value="MFS_NepI_like"/>
    <property type="match status" value="1"/>
</dbReference>
<gene>
    <name evidence="9" type="ORF">F0A16_02300</name>
</gene>
<evidence type="ECO:0000256" key="6">
    <source>
        <dbReference type="SAM" id="MobiDB-lite"/>
    </source>
</evidence>
<feature type="compositionally biased region" description="Polar residues" evidence="6">
    <location>
        <begin position="1"/>
        <end position="10"/>
    </location>
</feature>
<feature type="transmembrane region" description="Helical" evidence="7">
    <location>
        <begin position="314"/>
        <end position="336"/>
    </location>
</feature>
<dbReference type="Gene3D" id="1.20.1250.20">
    <property type="entry name" value="MFS general substrate transporter like domains"/>
    <property type="match status" value="1"/>
</dbReference>
<keyword evidence="4 7" id="KW-1133">Transmembrane helix</keyword>
<dbReference type="InterPro" id="IPR011701">
    <property type="entry name" value="MFS"/>
</dbReference>
<name>A0A640WJ90_9GAMM</name>
<dbReference type="Proteomes" id="UP000466024">
    <property type="component" value="Unassembled WGS sequence"/>
</dbReference>
<dbReference type="InterPro" id="IPR036259">
    <property type="entry name" value="MFS_trans_sf"/>
</dbReference>
<comment type="caution">
    <text evidence="9">The sequence shown here is derived from an EMBL/GenBank/DDBJ whole genome shotgun (WGS) entry which is preliminary data.</text>
</comment>
<feature type="transmembrane region" description="Helical" evidence="7">
    <location>
        <begin position="182"/>
        <end position="205"/>
    </location>
</feature>
<sequence length="403" mass="41521">MPIASEQEQSPTERARRNDTTVSATRHWAAVWSLSVGVFGLVTSEFLPASLLTPIADDLGVSVGAVGQAVTATAAIAAVAAVAVIFSRVDRRFLICILSCLLIVSNIGSALAGSLWLFITARAVLGIALGGTWALAAALALRLVPKENVAKAIAIIFAGMTAASVCAPAIGSYLGYLIGWRGAFWAVAGIGSVALVAQLVALPSLRAESTTTWRMLVDLLRYRRIYAGLITVVFVLSAYIAGFTYIRPFLERVTHIGDQWLAVTLLLLGLGGFAGNFAGGWGAGRSSRHASILAAYTVGLTASVLFGGAASFPIALTGIALWGFAFGAFPVSIQTWTTESALNHAENAGALLVATFQVAVMAGASVGGLVENTFGAAGPIGYCAIAALCGGLAMAGLTRRDDT</sequence>
<dbReference type="Pfam" id="PF07690">
    <property type="entry name" value="MFS_1"/>
    <property type="match status" value="1"/>
</dbReference>
<accession>A0A640WJ90</accession>
<feature type="domain" description="Major facilitator superfamily (MFS) profile" evidence="8">
    <location>
        <begin position="30"/>
        <end position="403"/>
    </location>
</feature>
<protein>
    <submittedName>
        <fullName evidence="9">MFS transporter</fullName>
    </submittedName>
</protein>
<dbReference type="AlphaFoldDB" id="A0A640WJ90"/>
<feature type="transmembrane region" description="Helical" evidence="7">
    <location>
        <begin position="376"/>
        <end position="397"/>
    </location>
</feature>
<dbReference type="EMBL" id="VTPX01000001">
    <property type="protein sequence ID" value="KAA0020645.1"/>
    <property type="molecule type" value="Genomic_DNA"/>
</dbReference>
<keyword evidence="3 7" id="KW-0812">Transmembrane</keyword>
<dbReference type="RefSeq" id="WP_149433764.1">
    <property type="nucleotide sequence ID" value="NZ_VTPX01000001.1"/>
</dbReference>
<dbReference type="GO" id="GO:0005886">
    <property type="term" value="C:plasma membrane"/>
    <property type="evidence" value="ECO:0007669"/>
    <property type="project" value="UniProtKB-SubCell"/>
</dbReference>
<organism evidence="9 10">
    <name type="scientific">Salinicola corii</name>
    <dbReference type="NCBI Taxonomy" id="2606937"/>
    <lineage>
        <taxon>Bacteria</taxon>
        <taxon>Pseudomonadati</taxon>
        <taxon>Pseudomonadota</taxon>
        <taxon>Gammaproteobacteria</taxon>
        <taxon>Oceanospirillales</taxon>
        <taxon>Halomonadaceae</taxon>
        <taxon>Salinicola</taxon>
    </lineage>
</organism>
<keyword evidence="2" id="KW-1003">Cell membrane</keyword>
<feature type="transmembrane region" description="Helical" evidence="7">
    <location>
        <begin position="225"/>
        <end position="247"/>
    </location>
</feature>
<keyword evidence="5 7" id="KW-0472">Membrane</keyword>
<evidence type="ECO:0000313" key="9">
    <source>
        <dbReference type="EMBL" id="KAA0020645.1"/>
    </source>
</evidence>
<dbReference type="PANTHER" id="PTHR43124:SF5">
    <property type="entry name" value="PURINE RIBONUCLEOSIDE EFFLUX PUMP NEPI"/>
    <property type="match status" value="1"/>
</dbReference>
<dbReference type="InterPro" id="IPR020846">
    <property type="entry name" value="MFS_dom"/>
</dbReference>
<feature type="transmembrane region" description="Helical" evidence="7">
    <location>
        <begin position="27"/>
        <end position="47"/>
    </location>
</feature>
<dbReference type="PROSITE" id="PS50850">
    <property type="entry name" value="MFS"/>
    <property type="match status" value="1"/>
</dbReference>
<evidence type="ECO:0000256" key="7">
    <source>
        <dbReference type="SAM" id="Phobius"/>
    </source>
</evidence>
<evidence type="ECO:0000256" key="5">
    <source>
        <dbReference type="ARBA" id="ARBA00023136"/>
    </source>
</evidence>
<feature type="transmembrane region" description="Helical" evidence="7">
    <location>
        <begin position="290"/>
        <end position="308"/>
    </location>
</feature>
<evidence type="ECO:0000256" key="3">
    <source>
        <dbReference type="ARBA" id="ARBA00022692"/>
    </source>
</evidence>
<comment type="subcellular location">
    <subcellularLocation>
        <location evidence="1">Cell membrane</location>
        <topology evidence="1">Multi-pass membrane protein</topology>
    </subcellularLocation>
</comment>
<proteinExistence type="predicted"/>
<feature type="transmembrane region" description="Helical" evidence="7">
    <location>
        <begin position="59"/>
        <end position="86"/>
    </location>
</feature>
<evidence type="ECO:0000313" key="10">
    <source>
        <dbReference type="Proteomes" id="UP000466024"/>
    </source>
</evidence>
<feature type="transmembrane region" description="Helical" evidence="7">
    <location>
        <begin position="259"/>
        <end position="278"/>
    </location>
</feature>
<dbReference type="InterPro" id="IPR050189">
    <property type="entry name" value="MFS_Efflux_Transporters"/>
</dbReference>
<evidence type="ECO:0000256" key="1">
    <source>
        <dbReference type="ARBA" id="ARBA00004651"/>
    </source>
</evidence>
<feature type="transmembrane region" description="Helical" evidence="7">
    <location>
        <begin position="153"/>
        <end position="176"/>
    </location>
</feature>
<evidence type="ECO:0000256" key="4">
    <source>
        <dbReference type="ARBA" id="ARBA00022989"/>
    </source>
</evidence>
<feature type="region of interest" description="Disordered" evidence="6">
    <location>
        <begin position="1"/>
        <end position="21"/>
    </location>
</feature>
<dbReference type="PANTHER" id="PTHR43124">
    <property type="entry name" value="PURINE EFFLUX PUMP PBUE"/>
    <property type="match status" value="1"/>
</dbReference>
<evidence type="ECO:0000259" key="8">
    <source>
        <dbReference type="PROSITE" id="PS50850"/>
    </source>
</evidence>
<reference evidence="9 10" key="1">
    <citation type="submission" date="2019-08" db="EMBL/GenBank/DDBJ databases">
        <title>Bioinformatics analysis of the strain L3 and L5.</title>
        <authorList>
            <person name="Li X."/>
        </authorList>
    </citation>
    <scope>NUCLEOTIDE SEQUENCE [LARGE SCALE GENOMIC DNA]</scope>
    <source>
        <strain evidence="9 10">L3</strain>
    </source>
</reference>
<evidence type="ECO:0000256" key="2">
    <source>
        <dbReference type="ARBA" id="ARBA00022475"/>
    </source>
</evidence>
<keyword evidence="10" id="KW-1185">Reference proteome</keyword>
<feature type="transmembrane region" description="Helical" evidence="7">
    <location>
        <begin position="123"/>
        <end position="141"/>
    </location>
</feature>
<feature type="transmembrane region" description="Helical" evidence="7">
    <location>
        <begin position="348"/>
        <end position="370"/>
    </location>
</feature>